<keyword evidence="1 5" id="KW-0413">Isomerase</keyword>
<reference evidence="5 6" key="1">
    <citation type="journal article" date="2019" name="Nat. Med.">
        <title>A library of human gut bacterial isolates paired with longitudinal multiomics data enables mechanistic microbiome research.</title>
        <authorList>
            <person name="Poyet M."/>
            <person name="Groussin M."/>
            <person name="Gibbons S.M."/>
            <person name="Avila-Pacheco J."/>
            <person name="Jiang X."/>
            <person name="Kearney S.M."/>
            <person name="Perrotta A.R."/>
            <person name="Berdy B."/>
            <person name="Zhao S."/>
            <person name="Lieberman T.D."/>
            <person name="Swanson P.K."/>
            <person name="Smith M."/>
            <person name="Roesemann S."/>
            <person name="Alexander J.E."/>
            <person name="Rich S.A."/>
            <person name="Livny J."/>
            <person name="Vlamakis H."/>
            <person name="Clish C."/>
            <person name="Bullock K."/>
            <person name="Deik A."/>
            <person name="Scott J."/>
            <person name="Pierce K.A."/>
            <person name="Xavier R.J."/>
            <person name="Alm E.J."/>
        </authorList>
    </citation>
    <scope>NUCLEOTIDE SEQUENCE [LARGE SCALE GENOMIC DNA]</scope>
    <source>
        <strain evidence="5 6">BIOML-A5</strain>
    </source>
</reference>
<dbReference type="EMBL" id="WKPO01000001">
    <property type="protein sequence ID" value="MSB47112.1"/>
    <property type="molecule type" value="Genomic_DNA"/>
</dbReference>
<dbReference type="Gene3D" id="3.10.50.40">
    <property type="match status" value="1"/>
</dbReference>
<keyword evidence="3" id="KW-0472">Membrane</keyword>
<dbReference type="Proteomes" id="UP000429811">
    <property type="component" value="Unassembled WGS sequence"/>
</dbReference>
<dbReference type="PROSITE" id="PS50198">
    <property type="entry name" value="PPIC_PPIASE_2"/>
    <property type="match status" value="1"/>
</dbReference>
<feature type="transmembrane region" description="Helical" evidence="3">
    <location>
        <begin position="43"/>
        <end position="63"/>
    </location>
</feature>
<evidence type="ECO:0000256" key="1">
    <source>
        <dbReference type="PROSITE-ProRule" id="PRU00278"/>
    </source>
</evidence>
<evidence type="ECO:0000313" key="6">
    <source>
        <dbReference type="Proteomes" id="UP000429811"/>
    </source>
</evidence>
<dbReference type="InterPro" id="IPR046357">
    <property type="entry name" value="PPIase_dom_sf"/>
</dbReference>
<comment type="caution">
    <text evidence="5">The sequence shown here is derived from an EMBL/GenBank/DDBJ whole genome shotgun (WGS) entry which is preliminary data.</text>
</comment>
<dbReference type="AlphaFoldDB" id="A0A6I2RA36"/>
<name>A0A6I2RA36_FLAPL</name>
<organism evidence="5 6">
    <name type="scientific">Flavonifractor plautii</name>
    <name type="common">Fusobacterium plautii</name>
    <dbReference type="NCBI Taxonomy" id="292800"/>
    <lineage>
        <taxon>Bacteria</taxon>
        <taxon>Bacillati</taxon>
        <taxon>Bacillota</taxon>
        <taxon>Clostridia</taxon>
        <taxon>Eubacteriales</taxon>
        <taxon>Oscillospiraceae</taxon>
        <taxon>Flavonifractor</taxon>
    </lineage>
</organism>
<evidence type="ECO:0000256" key="3">
    <source>
        <dbReference type="SAM" id="Phobius"/>
    </source>
</evidence>
<keyword evidence="3" id="KW-1133">Transmembrane helix</keyword>
<evidence type="ECO:0000259" key="4">
    <source>
        <dbReference type="PROSITE" id="PS50198"/>
    </source>
</evidence>
<keyword evidence="3" id="KW-0812">Transmembrane</keyword>
<dbReference type="InterPro" id="IPR027304">
    <property type="entry name" value="Trigger_fact/SurA_dom_sf"/>
</dbReference>
<dbReference type="InterPro" id="IPR050245">
    <property type="entry name" value="PrsA_foldase"/>
</dbReference>
<protein>
    <submittedName>
        <fullName evidence="5">Peptidylprolyl isomerase</fullName>
    </submittedName>
</protein>
<proteinExistence type="predicted"/>
<dbReference type="PANTHER" id="PTHR47245">
    <property type="entry name" value="PEPTIDYLPROLYL ISOMERASE"/>
    <property type="match status" value="1"/>
</dbReference>
<evidence type="ECO:0000313" key="5">
    <source>
        <dbReference type="EMBL" id="MSB47112.1"/>
    </source>
</evidence>
<dbReference type="SUPFAM" id="SSF109998">
    <property type="entry name" value="Triger factor/SurA peptide-binding domain-like"/>
    <property type="match status" value="1"/>
</dbReference>
<feature type="region of interest" description="Disordered" evidence="2">
    <location>
        <begin position="1"/>
        <end position="33"/>
    </location>
</feature>
<accession>A0A6I2RA36</accession>
<dbReference type="GO" id="GO:0003755">
    <property type="term" value="F:peptidyl-prolyl cis-trans isomerase activity"/>
    <property type="evidence" value="ECO:0007669"/>
    <property type="project" value="UniProtKB-KW"/>
</dbReference>
<dbReference type="SUPFAM" id="SSF54534">
    <property type="entry name" value="FKBP-like"/>
    <property type="match status" value="1"/>
</dbReference>
<dbReference type="PANTHER" id="PTHR47245:SF2">
    <property type="entry name" value="PEPTIDYL-PROLYL CIS-TRANS ISOMERASE HP_0175-RELATED"/>
    <property type="match status" value="1"/>
</dbReference>
<dbReference type="InterPro" id="IPR000297">
    <property type="entry name" value="PPIase_PpiC"/>
</dbReference>
<dbReference type="Pfam" id="PF13616">
    <property type="entry name" value="Rotamase_3"/>
    <property type="match status" value="1"/>
</dbReference>
<dbReference type="RefSeq" id="WP_154250014.1">
    <property type="nucleotide sequence ID" value="NZ_JADMSX010000065.1"/>
</dbReference>
<keyword evidence="1" id="KW-0697">Rotamase</keyword>
<feature type="domain" description="PpiC" evidence="4">
    <location>
        <begin position="370"/>
        <end position="496"/>
    </location>
</feature>
<evidence type="ECO:0000256" key="2">
    <source>
        <dbReference type="SAM" id="MobiDB-lite"/>
    </source>
</evidence>
<gene>
    <name evidence="5" type="ORF">GKE90_00090</name>
</gene>
<sequence length="539" mass="59255">MRGLKLQMSASREKKSRQSDPTQGLTQKERKELQEQQAAKRKAVVYTVIGVIVAVLVAALLIWHSGIFQRGKTALTVGGRDYSVTDVNYYFTYYMNQAYSTSGGAFDPSKDLRTQYTDEEQTKSYFDQFLDSTIEQLKKISALETAASEAGYTLSDDDKAYVDEAISSTKKAAESYGYAYDGYLKAMYGKYMTPSAFKTCVEREALVNGYQSAYADSLGITDEDIQAYYEENASTLDTYDYRYIYLSGKAASTTDEDGNTVEPTEEETKAAMEAAKAKADAFVAAVNSSDDKETAFAELAPDYVSEDDKEDYEADPDASLHTGTVGSSLSYQSFGKWLMDDSRANGDVGVVESSSGYYAVMLLNRYRDETATADIRHILIKAEVADADDPATEDVDESKVPTQEALDAAKAEAEDILAQWEAGDKTAESFGALAEEYSDDPASNTNGGLYEQVAPGVMFEGFNDWIFADGRAIGDTGLVENPQDGQQGWHIIYLEGWDEPVWKLTGKNALTNEKLNTWLEGLTENMEATQGAGVKYLGE</sequence>